<dbReference type="AlphaFoldDB" id="A0A8H6JAL8"/>
<sequence>MYGDMVPWGSGPSDDKAISRSALRILLLSAGLTPVAGRPELSACRSWVVILSSAGVVSFSRVNCECEMVSVVEWDSGHPRNGCRDPDAYARRGLRA</sequence>
<accession>A0A8H6JAL8</accession>
<evidence type="ECO:0000256" key="1">
    <source>
        <dbReference type="SAM" id="SignalP"/>
    </source>
</evidence>
<evidence type="ECO:0000313" key="2">
    <source>
        <dbReference type="EMBL" id="KAF6809604.1"/>
    </source>
</evidence>
<gene>
    <name evidence="2" type="ORF">CMUS01_13653</name>
</gene>
<reference evidence="2" key="1">
    <citation type="journal article" date="2020" name="Phytopathology">
        <title>Genome Sequence Resources of Colletotrichum truncatum, C. plurivorum, C. musicola, and C. sojae: Four Species Pathogenic to Soybean (Glycine max).</title>
        <authorList>
            <person name="Rogerio F."/>
            <person name="Boufleur T.R."/>
            <person name="Ciampi-Guillardi M."/>
            <person name="Sukno S.A."/>
            <person name="Thon M.R."/>
            <person name="Massola Junior N.S."/>
            <person name="Baroncelli R."/>
        </authorList>
    </citation>
    <scope>NUCLEOTIDE SEQUENCE</scope>
    <source>
        <strain evidence="2">LFN0074</strain>
    </source>
</reference>
<protein>
    <submittedName>
        <fullName evidence="2">Uncharacterized protein</fullName>
    </submittedName>
</protein>
<organism evidence="2 3">
    <name type="scientific">Colletotrichum musicola</name>
    <dbReference type="NCBI Taxonomy" id="2175873"/>
    <lineage>
        <taxon>Eukaryota</taxon>
        <taxon>Fungi</taxon>
        <taxon>Dikarya</taxon>
        <taxon>Ascomycota</taxon>
        <taxon>Pezizomycotina</taxon>
        <taxon>Sordariomycetes</taxon>
        <taxon>Hypocreomycetidae</taxon>
        <taxon>Glomerellales</taxon>
        <taxon>Glomerellaceae</taxon>
        <taxon>Colletotrichum</taxon>
        <taxon>Colletotrichum orchidearum species complex</taxon>
    </lineage>
</organism>
<keyword evidence="1" id="KW-0732">Signal</keyword>
<keyword evidence="3" id="KW-1185">Reference proteome</keyword>
<comment type="caution">
    <text evidence="2">The sequence shown here is derived from an EMBL/GenBank/DDBJ whole genome shotgun (WGS) entry which is preliminary data.</text>
</comment>
<dbReference type="Proteomes" id="UP000639643">
    <property type="component" value="Unassembled WGS sequence"/>
</dbReference>
<dbReference type="EMBL" id="WIGM01000884">
    <property type="protein sequence ID" value="KAF6809604.1"/>
    <property type="molecule type" value="Genomic_DNA"/>
</dbReference>
<feature type="signal peptide" evidence="1">
    <location>
        <begin position="1"/>
        <end position="37"/>
    </location>
</feature>
<evidence type="ECO:0000313" key="3">
    <source>
        <dbReference type="Proteomes" id="UP000639643"/>
    </source>
</evidence>
<name>A0A8H6JAL8_9PEZI</name>
<proteinExistence type="predicted"/>
<feature type="chain" id="PRO_5034142725" evidence="1">
    <location>
        <begin position="38"/>
        <end position="96"/>
    </location>
</feature>